<protein>
    <recommendedName>
        <fullName evidence="1">asparaginase</fullName>
        <ecNumber evidence="1">3.5.1.1</ecNumber>
    </recommendedName>
</protein>
<dbReference type="SMART" id="SM00870">
    <property type="entry name" value="Asparaginase"/>
    <property type="match status" value="1"/>
</dbReference>
<dbReference type="InterPro" id="IPR027473">
    <property type="entry name" value="L-asparaginase_C"/>
</dbReference>
<feature type="repeat" description="ANK" evidence="6">
    <location>
        <begin position="439"/>
        <end position="471"/>
    </location>
</feature>
<keyword evidence="3" id="KW-0378">Hydrolase</keyword>
<dbReference type="InterPro" id="IPR002110">
    <property type="entry name" value="Ankyrin_rpt"/>
</dbReference>
<dbReference type="InterPro" id="IPR037152">
    <property type="entry name" value="L-asparaginase_N_sf"/>
</dbReference>
<gene>
    <name evidence="10" type="ORF">EX30DRAFT_142914</name>
</gene>
<dbReference type="AlphaFoldDB" id="A0A4S2N176"/>
<dbReference type="InterPro" id="IPR040919">
    <property type="entry name" value="Asparaginase_C"/>
</dbReference>
<dbReference type="PIRSF" id="PIRSF001220">
    <property type="entry name" value="L-ASNase_gatD"/>
    <property type="match status" value="1"/>
</dbReference>
<evidence type="ECO:0000256" key="4">
    <source>
        <dbReference type="ARBA" id="ARBA00023043"/>
    </source>
</evidence>
<dbReference type="SUPFAM" id="SSF48403">
    <property type="entry name" value="Ankyrin repeat"/>
    <property type="match status" value="1"/>
</dbReference>
<feature type="repeat" description="ANK" evidence="6">
    <location>
        <begin position="472"/>
        <end position="504"/>
    </location>
</feature>
<dbReference type="EMBL" id="ML220114">
    <property type="protein sequence ID" value="TGZ82878.1"/>
    <property type="molecule type" value="Genomic_DNA"/>
</dbReference>
<dbReference type="Pfam" id="PF12796">
    <property type="entry name" value="Ank_2"/>
    <property type="match status" value="1"/>
</dbReference>
<dbReference type="InParanoid" id="A0A4S2N176"/>
<dbReference type="FunFam" id="3.40.50.40:FF:000001">
    <property type="entry name" value="L-asparaginase 1"/>
    <property type="match status" value="1"/>
</dbReference>
<evidence type="ECO:0000259" key="8">
    <source>
        <dbReference type="Pfam" id="PF00710"/>
    </source>
</evidence>
<dbReference type="PROSITE" id="PS50088">
    <property type="entry name" value="ANK_REPEAT"/>
    <property type="match status" value="2"/>
</dbReference>
<dbReference type="Gene3D" id="3.40.50.1170">
    <property type="entry name" value="L-asparaginase, N-terminal domain"/>
    <property type="match status" value="1"/>
</dbReference>
<dbReference type="STRING" id="341454.A0A4S2N176"/>
<dbReference type="PIRSF" id="PIRSF500176">
    <property type="entry name" value="L_ASNase"/>
    <property type="match status" value="1"/>
</dbReference>
<dbReference type="EC" id="3.5.1.1" evidence="1"/>
<feature type="compositionally biased region" description="Low complexity" evidence="7">
    <location>
        <begin position="390"/>
        <end position="400"/>
    </location>
</feature>
<dbReference type="PROSITE" id="PS50297">
    <property type="entry name" value="ANK_REP_REGION"/>
    <property type="match status" value="2"/>
</dbReference>
<dbReference type="InterPro" id="IPR006034">
    <property type="entry name" value="Asparaginase/glutaminase-like"/>
</dbReference>
<accession>A0A4S2N176</accession>
<evidence type="ECO:0000256" key="5">
    <source>
        <dbReference type="ARBA" id="ARBA00061199"/>
    </source>
</evidence>
<keyword evidence="2" id="KW-0677">Repeat</keyword>
<evidence type="ECO:0000256" key="2">
    <source>
        <dbReference type="ARBA" id="ARBA00022737"/>
    </source>
</evidence>
<dbReference type="InterPro" id="IPR036770">
    <property type="entry name" value="Ankyrin_rpt-contain_sf"/>
</dbReference>
<dbReference type="InterPro" id="IPR027474">
    <property type="entry name" value="L-asparaginase_N"/>
</dbReference>
<dbReference type="InterPro" id="IPR041725">
    <property type="entry name" value="L-asparaginase_I"/>
</dbReference>
<dbReference type="OrthoDB" id="542841at2759"/>
<dbReference type="SUPFAM" id="SSF53774">
    <property type="entry name" value="Glutaminase/Asparaginase"/>
    <property type="match status" value="1"/>
</dbReference>
<dbReference type="GO" id="GO:0004067">
    <property type="term" value="F:asparaginase activity"/>
    <property type="evidence" value="ECO:0007669"/>
    <property type="project" value="UniProtKB-UniRule"/>
</dbReference>
<evidence type="ECO:0000256" key="6">
    <source>
        <dbReference type="PROSITE-ProRule" id="PRU00023"/>
    </source>
</evidence>
<keyword evidence="4 6" id="KW-0040">ANK repeat</keyword>
<evidence type="ECO:0000256" key="7">
    <source>
        <dbReference type="SAM" id="MobiDB-lite"/>
    </source>
</evidence>
<evidence type="ECO:0000259" key="9">
    <source>
        <dbReference type="Pfam" id="PF17763"/>
    </source>
</evidence>
<dbReference type="PANTHER" id="PTHR11707:SF28">
    <property type="entry name" value="60 KDA LYSOPHOSPHOLIPASE"/>
    <property type="match status" value="1"/>
</dbReference>
<name>A0A4S2N176_9PEZI</name>
<sequence>MALQAKGFLDKGLRPRPVFNDGSPPKTVSVVGNDGEIIDSPSLRTPLSKYSRRIRYTALEFDPLLDSSSMNAKGWEKIAKAIQRNYQLFDAFVILHGTDSLAYTASALSFMINNLGKPVILTGSQAPMSELHNDATDNLLGSMIIGGHYMVPEVCLFFNHRLLRGNRSTKVNALDFAAFASPNCPDLATIGISVNVNWNQVRRPNSISPFSIQTNLSTSHVACLRIFPGIMPQMLRGVLKLPGLKGLILETFGSGNAPQDDELIEVLREGIESGIVVVSVTQCQIGSVSPLYAAGTTLARAGVIFGLDMTSEAALTKLASLLSQPSLSTQDVRALMSQSIRGELTEVTENIFSHPQETPSVPPLISTLSTLGYAIASKNHDAISQIIRESGSGSNPSSPGMEASNGSDNMSNITNSPNGFTHSGVIGGAGFLLNQFDYSGNTPLHIAAGSDDVQILRMFLELGASVHLRNRDGKTPLFIAAKNGRVENVRLLKASGAHLHADEKDMARLLKKRSLMVRDGGCRERVEGWELAGA</sequence>
<dbReference type="Pfam" id="PF17763">
    <property type="entry name" value="Asparaginase_C"/>
    <property type="match status" value="1"/>
</dbReference>
<evidence type="ECO:0000313" key="11">
    <source>
        <dbReference type="Proteomes" id="UP000298138"/>
    </source>
</evidence>
<organism evidence="10 11">
    <name type="scientific">Ascodesmis nigricans</name>
    <dbReference type="NCBI Taxonomy" id="341454"/>
    <lineage>
        <taxon>Eukaryota</taxon>
        <taxon>Fungi</taxon>
        <taxon>Dikarya</taxon>
        <taxon>Ascomycota</taxon>
        <taxon>Pezizomycotina</taxon>
        <taxon>Pezizomycetes</taxon>
        <taxon>Pezizales</taxon>
        <taxon>Ascodesmidaceae</taxon>
        <taxon>Ascodesmis</taxon>
    </lineage>
</organism>
<feature type="region of interest" description="Disordered" evidence="7">
    <location>
        <begin position="388"/>
        <end position="416"/>
    </location>
</feature>
<dbReference type="Pfam" id="PF00710">
    <property type="entry name" value="Asparaginase"/>
    <property type="match status" value="1"/>
</dbReference>
<dbReference type="PROSITE" id="PS51732">
    <property type="entry name" value="ASN_GLN_ASE_3"/>
    <property type="match status" value="1"/>
</dbReference>
<comment type="similarity">
    <text evidence="5">In the N-terminal section; belongs to the asparaginase 1 family.</text>
</comment>
<dbReference type="Proteomes" id="UP000298138">
    <property type="component" value="Unassembled WGS sequence"/>
</dbReference>
<dbReference type="Gene3D" id="3.40.50.40">
    <property type="match status" value="1"/>
</dbReference>
<dbReference type="FunFam" id="3.40.50.1170:FF:000003">
    <property type="entry name" value="60 kDa lysophospholipase"/>
    <property type="match status" value="1"/>
</dbReference>
<keyword evidence="11" id="KW-1185">Reference proteome</keyword>
<dbReference type="PRINTS" id="PR00139">
    <property type="entry name" value="ASNGLNASE"/>
</dbReference>
<feature type="domain" description="L-asparaginase N-terminal" evidence="8">
    <location>
        <begin position="54"/>
        <end position="201"/>
    </location>
</feature>
<dbReference type="InterPro" id="IPR036152">
    <property type="entry name" value="Asp/glu_Ase-like_sf"/>
</dbReference>
<feature type="domain" description="Asparaginase/glutaminase C-terminal" evidence="9">
    <location>
        <begin position="220"/>
        <end position="336"/>
    </location>
</feature>
<evidence type="ECO:0000256" key="3">
    <source>
        <dbReference type="ARBA" id="ARBA00022801"/>
    </source>
</evidence>
<proteinExistence type="inferred from homology"/>
<dbReference type="CDD" id="cd08963">
    <property type="entry name" value="L-asparaginase_I"/>
    <property type="match status" value="1"/>
</dbReference>
<dbReference type="Gene3D" id="1.25.40.20">
    <property type="entry name" value="Ankyrin repeat-containing domain"/>
    <property type="match status" value="1"/>
</dbReference>
<dbReference type="PANTHER" id="PTHR11707">
    <property type="entry name" value="L-ASPARAGINASE"/>
    <property type="match status" value="1"/>
</dbReference>
<reference evidence="10 11" key="1">
    <citation type="submission" date="2019-04" db="EMBL/GenBank/DDBJ databases">
        <title>Comparative genomics and transcriptomics to analyze fruiting body development in filamentous ascomycetes.</title>
        <authorList>
            <consortium name="DOE Joint Genome Institute"/>
            <person name="Lutkenhaus R."/>
            <person name="Traeger S."/>
            <person name="Breuer J."/>
            <person name="Kuo A."/>
            <person name="Lipzen A."/>
            <person name="Pangilinan J."/>
            <person name="Dilworth D."/>
            <person name="Sandor L."/>
            <person name="Poggeler S."/>
            <person name="Barry K."/>
            <person name="Grigoriev I.V."/>
            <person name="Nowrousian M."/>
        </authorList>
    </citation>
    <scope>NUCLEOTIDE SEQUENCE [LARGE SCALE GENOMIC DNA]</scope>
    <source>
        <strain evidence="10 11">CBS 389.68</strain>
    </source>
</reference>
<evidence type="ECO:0000256" key="1">
    <source>
        <dbReference type="ARBA" id="ARBA00012920"/>
    </source>
</evidence>
<evidence type="ECO:0000313" key="10">
    <source>
        <dbReference type="EMBL" id="TGZ82878.1"/>
    </source>
</evidence>
<dbReference type="GO" id="GO:0009066">
    <property type="term" value="P:aspartate family amino acid metabolic process"/>
    <property type="evidence" value="ECO:0007669"/>
    <property type="project" value="UniProtKB-ARBA"/>
</dbReference>
<feature type="compositionally biased region" description="Polar residues" evidence="7">
    <location>
        <begin position="404"/>
        <end position="416"/>
    </location>
</feature>
<dbReference type="SMART" id="SM00248">
    <property type="entry name" value="ANK"/>
    <property type="match status" value="2"/>
</dbReference>